<dbReference type="AlphaFoldDB" id="C6Y3Q4"/>
<dbReference type="KEGG" id="phe:Phep_1115"/>
<dbReference type="InterPro" id="IPR001387">
    <property type="entry name" value="Cro/C1-type_HTH"/>
</dbReference>
<evidence type="ECO:0000313" key="3">
    <source>
        <dbReference type="Proteomes" id="UP000000852"/>
    </source>
</evidence>
<dbReference type="Proteomes" id="UP000000852">
    <property type="component" value="Chromosome"/>
</dbReference>
<proteinExistence type="predicted"/>
<keyword evidence="3" id="KW-1185">Reference proteome</keyword>
<dbReference type="SUPFAM" id="SSF47413">
    <property type="entry name" value="lambda repressor-like DNA-binding domains"/>
    <property type="match status" value="1"/>
</dbReference>
<dbReference type="STRING" id="485917.Phep_1115"/>
<dbReference type="eggNOG" id="COG1396">
    <property type="taxonomic scope" value="Bacteria"/>
</dbReference>
<sequence>MDFMKLTLGEKFRMLREQAGTSVEETAALLKTAAGTYNKIETDFIYPTESMLNKVARLYGISYDELLNVGEG</sequence>
<dbReference type="GO" id="GO:0003677">
    <property type="term" value="F:DNA binding"/>
    <property type="evidence" value="ECO:0007669"/>
    <property type="project" value="InterPro"/>
</dbReference>
<organism evidence="2 3">
    <name type="scientific">Pedobacter heparinus (strain ATCC 13125 / DSM 2366 / CIP 104194 / JCM 7457 / NBRC 12017 / NCIMB 9290 / NRRL B-14731 / HIM 762-3)</name>
    <dbReference type="NCBI Taxonomy" id="485917"/>
    <lineage>
        <taxon>Bacteria</taxon>
        <taxon>Pseudomonadati</taxon>
        <taxon>Bacteroidota</taxon>
        <taxon>Sphingobacteriia</taxon>
        <taxon>Sphingobacteriales</taxon>
        <taxon>Sphingobacteriaceae</taxon>
        <taxon>Pedobacter</taxon>
    </lineage>
</organism>
<dbReference type="PROSITE" id="PS50943">
    <property type="entry name" value="HTH_CROC1"/>
    <property type="match status" value="1"/>
</dbReference>
<dbReference type="Pfam" id="PF12844">
    <property type="entry name" value="HTH_19"/>
    <property type="match status" value="1"/>
</dbReference>
<dbReference type="OrthoDB" id="772918at2"/>
<evidence type="ECO:0000259" key="1">
    <source>
        <dbReference type="PROSITE" id="PS50943"/>
    </source>
</evidence>
<dbReference type="EMBL" id="CP001681">
    <property type="protein sequence ID" value="ACU03333.1"/>
    <property type="molecule type" value="Genomic_DNA"/>
</dbReference>
<dbReference type="RefSeq" id="WP_012781277.1">
    <property type="nucleotide sequence ID" value="NC_013061.1"/>
</dbReference>
<dbReference type="SMART" id="SM00530">
    <property type="entry name" value="HTH_XRE"/>
    <property type="match status" value="1"/>
</dbReference>
<name>C6Y3Q4_PEDHD</name>
<gene>
    <name evidence="2" type="ordered locus">Phep_1115</name>
</gene>
<dbReference type="HOGENOM" id="CLU_2718729_0_0_10"/>
<dbReference type="InterPro" id="IPR010982">
    <property type="entry name" value="Lambda_DNA-bd_dom_sf"/>
</dbReference>
<feature type="domain" description="HTH cro/C1-type" evidence="1">
    <location>
        <begin position="12"/>
        <end position="66"/>
    </location>
</feature>
<accession>C6Y3Q4</accession>
<protein>
    <submittedName>
        <fullName evidence="2">Helix-turn-helix domain protein</fullName>
    </submittedName>
</protein>
<reference evidence="2 3" key="1">
    <citation type="journal article" date="2009" name="Stand. Genomic Sci.">
        <title>Complete genome sequence of Pedobacter heparinus type strain (HIM 762-3).</title>
        <authorList>
            <person name="Han C."/>
            <person name="Spring S."/>
            <person name="Lapidus A."/>
            <person name="Del Rio T.G."/>
            <person name="Tice H."/>
            <person name="Copeland A."/>
            <person name="Cheng J.F."/>
            <person name="Lucas S."/>
            <person name="Chen F."/>
            <person name="Nolan M."/>
            <person name="Bruce D."/>
            <person name="Goodwin L."/>
            <person name="Pitluck S."/>
            <person name="Ivanova N."/>
            <person name="Mavromatis K."/>
            <person name="Mikhailova N."/>
            <person name="Pati A."/>
            <person name="Chen A."/>
            <person name="Palaniappan K."/>
            <person name="Land M."/>
            <person name="Hauser L."/>
            <person name="Chang Y.J."/>
            <person name="Jeffries C.C."/>
            <person name="Saunders E."/>
            <person name="Chertkov O."/>
            <person name="Brettin T."/>
            <person name="Goker M."/>
            <person name="Rohde M."/>
            <person name="Bristow J."/>
            <person name="Eisen J.A."/>
            <person name="Markowitz V."/>
            <person name="Hugenholtz P."/>
            <person name="Kyrpides N.C."/>
            <person name="Klenk H.P."/>
            <person name="Detter J.C."/>
        </authorList>
    </citation>
    <scope>NUCLEOTIDE SEQUENCE [LARGE SCALE GENOMIC DNA]</scope>
    <source>
        <strain evidence="3">ATCC 13125 / DSM 2366 / CIP 104194 / JCM 7457 / NBRC 12017 / NCIMB 9290 / NRRL B-14731 / HIM 762-3</strain>
    </source>
</reference>
<dbReference type="CDD" id="cd00093">
    <property type="entry name" value="HTH_XRE"/>
    <property type="match status" value="1"/>
</dbReference>
<dbReference type="Gene3D" id="1.10.260.40">
    <property type="entry name" value="lambda repressor-like DNA-binding domains"/>
    <property type="match status" value="1"/>
</dbReference>
<evidence type="ECO:0000313" key="2">
    <source>
        <dbReference type="EMBL" id="ACU03333.1"/>
    </source>
</evidence>